<dbReference type="GO" id="GO:0016853">
    <property type="term" value="F:isomerase activity"/>
    <property type="evidence" value="ECO:0007669"/>
    <property type="project" value="UniProtKB-KW"/>
</dbReference>
<dbReference type="Pfam" id="PF01261">
    <property type="entry name" value="AP_endonuc_2"/>
    <property type="match status" value="1"/>
</dbReference>
<dbReference type="Proteomes" id="UP001214250">
    <property type="component" value="Chromosome 1"/>
</dbReference>
<dbReference type="InterPro" id="IPR050312">
    <property type="entry name" value="IolE/XylAMocC-like"/>
</dbReference>
<dbReference type="InterPro" id="IPR036237">
    <property type="entry name" value="Xyl_isomerase-like_sf"/>
</dbReference>
<dbReference type="PANTHER" id="PTHR12110">
    <property type="entry name" value="HYDROXYPYRUVATE ISOMERASE"/>
    <property type="match status" value="1"/>
</dbReference>
<proteinExistence type="predicted"/>
<dbReference type="Gene3D" id="3.20.20.150">
    <property type="entry name" value="Divalent-metal-dependent TIM barrel enzymes"/>
    <property type="match status" value="1"/>
</dbReference>
<evidence type="ECO:0000259" key="1">
    <source>
        <dbReference type="Pfam" id="PF01261"/>
    </source>
</evidence>
<accession>A0ABY7VWJ3</accession>
<dbReference type="SUPFAM" id="SSF51658">
    <property type="entry name" value="Xylose isomerase-like"/>
    <property type="match status" value="1"/>
</dbReference>
<gene>
    <name evidence="2" type="ORF">PQO03_04740</name>
</gene>
<dbReference type="EMBL" id="CP117811">
    <property type="protein sequence ID" value="WDE97257.1"/>
    <property type="molecule type" value="Genomic_DNA"/>
</dbReference>
<keyword evidence="3" id="KW-1185">Reference proteome</keyword>
<name>A0ABY7VWJ3_9BACT</name>
<reference evidence="2 3" key="1">
    <citation type="submission" date="2023-02" db="EMBL/GenBank/DDBJ databases">
        <title>Genome sequence of Lentisphaera profundi SAORIC-696.</title>
        <authorList>
            <person name="Kim e."/>
            <person name="Cho J.-C."/>
            <person name="Choi A."/>
            <person name="Kang I."/>
        </authorList>
    </citation>
    <scope>NUCLEOTIDE SEQUENCE [LARGE SCALE GENOMIC DNA]</scope>
    <source>
        <strain evidence="2 3">SAORIC-696</strain>
    </source>
</reference>
<protein>
    <submittedName>
        <fullName evidence="2">Sugar phosphate isomerase/epimerase</fullName>
    </submittedName>
</protein>
<evidence type="ECO:0000313" key="2">
    <source>
        <dbReference type="EMBL" id="WDE97257.1"/>
    </source>
</evidence>
<feature type="domain" description="Xylose isomerase-like TIM barrel" evidence="1">
    <location>
        <begin position="36"/>
        <end position="259"/>
    </location>
</feature>
<dbReference type="PANTHER" id="PTHR12110:SF41">
    <property type="entry name" value="INOSOSE DEHYDRATASE"/>
    <property type="match status" value="1"/>
</dbReference>
<organism evidence="2 3">
    <name type="scientific">Lentisphaera profundi</name>
    <dbReference type="NCBI Taxonomy" id="1658616"/>
    <lineage>
        <taxon>Bacteria</taxon>
        <taxon>Pseudomonadati</taxon>
        <taxon>Lentisphaerota</taxon>
        <taxon>Lentisphaeria</taxon>
        <taxon>Lentisphaerales</taxon>
        <taxon>Lentisphaeraceae</taxon>
        <taxon>Lentisphaera</taxon>
    </lineage>
</organism>
<keyword evidence="2" id="KW-0413">Isomerase</keyword>
<evidence type="ECO:0000313" key="3">
    <source>
        <dbReference type="Proteomes" id="UP001214250"/>
    </source>
</evidence>
<dbReference type="RefSeq" id="WP_274151529.1">
    <property type="nucleotide sequence ID" value="NZ_CP117811.1"/>
</dbReference>
<sequence length="279" mass="31788">MTKIKIASEHYAWVMAGCINPDEPYTDKIGHMAKICGEAGFEGFEPIDKFMYSSYDGKVLQAEMKEAGIELSSVVLLDDWLNPQETDAERIASDKLIDFLATYFPDAVMMLCQMPTTREDDTLIERQDNLISCINEISRRAVAKGIKCSYHPNSPESSIWRTQSDYDRLLPMLDSKVIGWTPDVGHMAYTDMNPVQMMRDHRALVNHVHYKDMHKDKSWALMGEGTVDFKTLTQDLVDTNFEGWIIVEDECERSVNEPDQVTIECGEYTKNVLVPIIQG</sequence>
<dbReference type="InterPro" id="IPR013022">
    <property type="entry name" value="Xyl_isomerase-like_TIM-brl"/>
</dbReference>